<dbReference type="PANTHER" id="PTHR43866">
    <property type="entry name" value="MALONATE-SEMIALDEHYDE DEHYDROGENASE"/>
    <property type="match status" value="1"/>
</dbReference>
<dbReference type="Proteomes" id="UP000289340">
    <property type="component" value="Chromosome 8"/>
</dbReference>
<evidence type="ECO:0000313" key="4">
    <source>
        <dbReference type="Proteomes" id="UP000289340"/>
    </source>
</evidence>
<feature type="compositionally biased region" description="Polar residues" evidence="1">
    <location>
        <begin position="475"/>
        <end position="485"/>
    </location>
</feature>
<dbReference type="InterPro" id="IPR010061">
    <property type="entry name" value="MeMal-semiAld_DH"/>
</dbReference>
<dbReference type="InterPro" id="IPR016161">
    <property type="entry name" value="Ald_DH/histidinol_DH"/>
</dbReference>
<dbReference type="GO" id="GO:0006210">
    <property type="term" value="P:thymine catabolic process"/>
    <property type="evidence" value="ECO:0007669"/>
    <property type="project" value="TreeGrafter"/>
</dbReference>
<dbReference type="AlphaFoldDB" id="A0A445JL17"/>
<dbReference type="InterPro" id="IPR015590">
    <property type="entry name" value="Aldehyde_DH_dom"/>
</dbReference>
<proteinExistence type="predicted"/>
<dbReference type="Gene3D" id="3.40.309.10">
    <property type="entry name" value="Aldehyde Dehydrogenase, Chain A, domain 2"/>
    <property type="match status" value="1"/>
</dbReference>
<evidence type="ECO:0000313" key="3">
    <source>
        <dbReference type="EMBL" id="RZB99143.1"/>
    </source>
</evidence>
<organism evidence="3 4">
    <name type="scientific">Glycine soja</name>
    <name type="common">Wild soybean</name>
    <dbReference type="NCBI Taxonomy" id="3848"/>
    <lineage>
        <taxon>Eukaryota</taxon>
        <taxon>Viridiplantae</taxon>
        <taxon>Streptophyta</taxon>
        <taxon>Embryophyta</taxon>
        <taxon>Tracheophyta</taxon>
        <taxon>Spermatophyta</taxon>
        <taxon>Magnoliopsida</taxon>
        <taxon>eudicotyledons</taxon>
        <taxon>Gunneridae</taxon>
        <taxon>Pentapetalae</taxon>
        <taxon>rosids</taxon>
        <taxon>fabids</taxon>
        <taxon>Fabales</taxon>
        <taxon>Fabaceae</taxon>
        <taxon>Papilionoideae</taxon>
        <taxon>50 kb inversion clade</taxon>
        <taxon>NPAAA clade</taxon>
        <taxon>indigoferoid/millettioid clade</taxon>
        <taxon>Phaseoleae</taxon>
        <taxon>Glycine</taxon>
        <taxon>Glycine subgen. Soja</taxon>
    </lineage>
</organism>
<dbReference type="InterPro" id="IPR016162">
    <property type="entry name" value="Ald_DH_N"/>
</dbReference>
<sequence>MSWMNIKGAFPFNPKQHFMQHISIQIEGLRAKRWSFTLTDDFSNSHRRLFKLGEDGEDYLRLTFAQSVQIQPAHTHQSLHTRIILDAPNSNAHWHVTAWVSTILAALAKEAGLPDGVLNIVHGTHPADDFHFQSYLGSSSKVVLTLEQSQNPQNKDIVNYICNDEDIKAVSFVGPITAGIYATASARGKRVQSNAGGTNHVLVMPDAGLDATLDALVPAGFGAAGERCMTSSIAIFVGGSMQWEEKLVQRAKLLRVNAGTNPSADIGPVISKEAKERICRLVQSSVENGARLLLDGRDIVVPGYENGNFVGPTILCDVTTCMECYKEESFGPVLLCMQADNIDGAMSIINKNRYRNGASIFTTSGIAARRFQNEVEAGLVGINVPVPVPLPFSSNGSKSSFAGDSFSGKAGVQFYTQIKTVVHQWKDFPRQALFPATCPSERDSPRQLSQAMPVESESDSPTYEVQVAITDVDIPNTTMSSASTSTDKDHRSQDVSLLLPSASERDMSDRDISLVLSPALQSNLPSQGVSVATSQSSERMYVSETSQWNENSPATSKRSEIILPTSERSLVSASQMNGNLFIPHTTDTATALKPEGIYMCTSHKTDSIAQASQESSDNITPGSHRMDTTVHSNSDKAYILAASHLNKSVGQTFERTDPMFPTSERIYMPSTSSHMNDQIGSTSQRTDIPTTERIYIPAASHINKSISPACQLDDDTLAPTSERVFMPPIVPEYTTNFREVIYS</sequence>
<feature type="domain" description="Aldehyde dehydrogenase" evidence="2">
    <location>
        <begin position="153"/>
        <end position="421"/>
    </location>
</feature>
<evidence type="ECO:0000259" key="2">
    <source>
        <dbReference type="Pfam" id="PF00171"/>
    </source>
</evidence>
<protein>
    <submittedName>
        <fullName evidence="3">Methylmalonate-semialdehyde dehydrogenase [acylating], mitochondrial</fullName>
    </submittedName>
</protein>
<dbReference type="SUPFAM" id="SSF53720">
    <property type="entry name" value="ALDH-like"/>
    <property type="match status" value="1"/>
</dbReference>
<dbReference type="PANTHER" id="PTHR43866:SF1">
    <property type="entry name" value="METHYLMALONATE-SEMIALDEHYDE DEHYDROGENASE (COA ACYLATING)"/>
    <property type="match status" value="1"/>
</dbReference>
<reference evidence="3 4" key="1">
    <citation type="submission" date="2018-09" db="EMBL/GenBank/DDBJ databases">
        <title>A high-quality reference genome of wild soybean provides a powerful tool to mine soybean genomes.</title>
        <authorList>
            <person name="Xie M."/>
            <person name="Chung C.Y.L."/>
            <person name="Li M.-W."/>
            <person name="Wong F.-L."/>
            <person name="Chan T.-F."/>
            <person name="Lam H.-M."/>
        </authorList>
    </citation>
    <scope>NUCLEOTIDE SEQUENCE [LARGE SCALE GENOMIC DNA]</scope>
    <source>
        <strain evidence="4">cv. W05</strain>
        <tissue evidence="3">Hypocotyl of etiolated seedlings</tissue>
    </source>
</reference>
<comment type="caution">
    <text evidence="3">The sequence shown here is derived from an EMBL/GenBank/DDBJ whole genome shotgun (WGS) entry which is preliminary data.</text>
</comment>
<dbReference type="GO" id="GO:0006574">
    <property type="term" value="P:L-valine catabolic process"/>
    <property type="evidence" value="ECO:0007669"/>
    <property type="project" value="TreeGrafter"/>
</dbReference>
<dbReference type="InterPro" id="IPR016163">
    <property type="entry name" value="Ald_DH_C"/>
</dbReference>
<dbReference type="Pfam" id="PF00171">
    <property type="entry name" value="Aldedh"/>
    <property type="match status" value="1"/>
</dbReference>
<dbReference type="GO" id="GO:0005739">
    <property type="term" value="C:mitochondrion"/>
    <property type="evidence" value="ECO:0007669"/>
    <property type="project" value="TreeGrafter"/>
</dbReference>
<name>A0A445JL17_GLYSO</name>
<gene>
    <name evidence="3" type="ORF">D0Y65_021854</name>
</gene>
<evidence type="ECO:0000256" key="1">
    <source>
        <dbReference type="SAM" id="MobiDB-lite"/>
    </source>
</evidence>
<dbReference type="GO" id="GO:0004491">
    <property type="term" value="F:methylmalonate-semialdehyde dehydrogenase (acylating, NAD) activity"/>
    <property type="evidence" value="ECO:0007669"/>
    <property type="project" value="InterPro"/>
</dbReference>
<accession>A0A445JL17</accession>
<feature type="region of interest" description="Disordered" evidence="1">
    <location>
        <begin position="436"/>
        <end position="494"/>
    </location>
</feature>
<dbReference type="EMBL" id="QZWG01000008">
    <property type="protein sequence ID" value="RZB99143.1"/>
    <property type="molecule type" value="Genomic_DNA"/>
</dbReference>
<dbReference type="Gene3D" id="3.40.605.10">
    <property type="entry name" value="Aldehyde Dehydrogenase, Chain A, domain 1"/>
    <property type="match status" value="1"/>
</dbReference>
<keyword evidence="4" id="KW-1185">Reference proteome</keyword>
<dbReference type="FunFam" id="3.40.309.10:FF:000002">
    <property type="entry name" value="Methylmalonate-semialdehyde dehydrogenase (Acylating)"/>
    <property type="match status" value="1"/>
</dbReference>